<dbReference type="GO" id="GO:0140359">
    <property type="term" value="F:ABC-type transporter activity"/>
    <property type="evidence" value="ECO:0007669"/>
    <property type="project" value="InterPro"/>
</dbReference>
<evidence type="ECO:0000256" key="4">
    <source>
        <dbReference type="ARBA" id="ARBA00022840"/>
    </source>
</evidence>
<dbReference type="Ensembl" id="ENSHHUT00000043919.1">
    <property type="protein sequence ID" value="ENSHHUP00000042312.1"/>
    <property type="gene ID" value="ENSHHUG00000025821.1"/>
</dbReference>
<feature type="domain" description="ABC transporter" evidence="8">
    <location>
        <begin position="697"/>
        <end position="928"/>
    </location>
</feature>
<evidence type="ECO:0000313" key="10">
    <source>
        <dbReference type="Proteomes" id="UP000314982"/>
    </source>
</evidence>
<comment type="subcellular location">
    <subcellularLocation>
        <location evidence="1">Membrane</location>
        <topology evidence="1">Multi-pass membrane protein</topology>
    </subcellularLocation>
</comment>
<dbReference type="PROSITE" id="PS50893">
    <property type="entry name" value="ABC_TRANSPORTER_2"/>
    <property type="match status" value="1"/>
</dbReference>
<dbReference type="SUPFAM" id="SSF52540">
    <property type="entry name" value="P-loop containing nucleoside triphosphate hydrolases"/>
    <property type="match status" value="1"/>
</dbReference>
<proteinExistence type="predicted"/>
<dbReference type="Pfam" id="PF00005">
    <property type="entry name" value="ABC_tran"/>
    <property type="match status" value="1"/>
</dbReference>
<evidence type="ECO:0000256" key="5">
    <source>
        <dbReference type="ARBA" id="ARBA00022989"/>
    </source>
</evidence>
<evidence type="ECO:0000256" key="3">
    <source>
        <dbReference type="ARBA" id="ARBA00022741"/>
    </source>
</evidence>
<dbReference type="CDD" id="cd03263">
    <property type="entry name" value="ABC_subfamily_A"/>
    <property type="match status" value="1"/>
</dbReference>
<feature type="transmembrane region" description="Helical" evidence="7">
    <location>
        <begin position="489"/>
        <end position="512"/>
    </location>
</feature>
<keyword evidence="10" id="KW-1185">Reference proteome</keyword>
<evidence type="ECO:0000256" key="6">
    <source>
        <dbReference type="ARBA" id="ARBA00023136"/>
    </source>
</evidence>
<dbReference type="Gene3D" id="3.40.50.300">
    <property type="entry name" value="P-loop containing nucleotide triphosphate hydrolases"/>
    <property type="match status" value="1"/>
</dbReference>
<reference evidence="9" key="2">
    <citation type="submission" date="2025-08" db="UniProtKB">
        <authorList>
            <consortium name="Ensembl"/>
        </authorList>
    </citation>
    <scope>IDENTIFICATION</scope>
</reference>
<keyword evidence="5 7" id="KW-1133">Transmembrane helix</keyword>
<protein>
    <recommendedName>
        <fullName evidence="8">ABC transporter domain-containing protein</fullName>
    </recommendedName>
</protein>
<feature type="transmembrane region" description="Helical" evidence="7">
    <location>
        <begin position="450"/>
        <end position="469"/>
    </location>
</feature>
<feature type="transmembrane region" description="Helical" evidence="7">
    <location>
        <begin position="553"/>
        <end position="575"/>
    </location>
</feature>
<keyword evidence="4" id="KW-0067">ATP-binding</keyword>
<dbReference type="GO" id="GO:0016887">
    <property type="term" value="F:ATP hydrolysis activity"/>
    <property type="evidence" value="ECO:0007669"/>
    <property type="project" value="InterPro"/>
</dbReference>
<evidence type="ECO:0000256" key="7">
    <source>
        <dbReference type="SAM" id="Phobius"/>
    </source>
</evidence>
<evidence type="ECO:0000256" key="1">
    <source>
        <dbReference type="ARBA" id="ARBA00004141"/>
    </source>
</evidence>
<dbReference type="Proteomes" id="UP000314982">
    <property type="component" value="Unassembled WGS sequence"/>
</dbReference>
<feature type="transmembrane region" description="Helical" evidence="7">
    <location>
        <begin position="625"/>
        <end position="648"/>
    </location>
</feature>
<dbReference type="GO" id="GO:0033700">
    <property type="term" value="P:phospholipid efflux"/>
    <property type="evidence" value="ECO:0007669"/>
    <property type="project" value="TreeGrafter"/>
</dbReference>
<keyword evidence="2 7" id="KW-0812">Transmembrane</keyword>
<dbReference type="InterPro" id="IPR003439">
    <property type="entry name" value="ABC_transporter-like_ATP-bd"/>
</dbReference>
<keyword evidence="6 7" id="KW-0472">Membrane</keyword>
<dbReference type="InterPro" id="IPR027417">
    <property type="entry name" value="P-loop_NTPase"/>
</dbReference>
<dbReference type="PANTHER" id="PTHR19229:SF234">
    <property type="entry name" value="ATP-BINDING CASSETTE SUB-FAMILY A MEMBER 1-LIKE"/>
    <property type="match status" value="1"/>
</dbReference>
<dbReference type="GO" id="GO:0090554">
    <property type="term" value="F:phosphatidylcholine floppase activity"/>
    <property type="evidence" value="ECO:0007669"/>
    <property type="project" value="TreeGrafter"/>
</dbReference>
<dbReference type="AlphaFoldDB" id="A0A4W5MV58"/>
<dbReference type="PANTHER" id="PTHR19229">
    <property type="entry name" value="ATP-BINDING CASSETTE TRANSPORTER SUBFAMILY A ABCA"/>
    <property type="match status" value="1"/>
</dbReference>
<dbReference type="InterPro" id="IPR003593">
    <property type="entry name" value="AAA+_ATPase"/>
</dbReference>
<evidence type="ECO:0000256" key="2">
    <source>
        <dbReference type="ARBA" id="ARBA00022692"/>
    </source>
</evidence>
<dbReference type="GO" id="GO:0090556">
    <property type="term" value="F:phosphatidylserine floppase activity"/>
    <property type="evidence" value="ECO:0007669"/>
    <property type="project" value="TreeGrafter"/>
</dbReference>
<feature type="transmembrane region" description="Helical" evidence="7">
    <location>
        <begin position="16"/>
        <end position="34"/>
    </location>
</feature>
<dbReference type="SMART" id="SM00382">
    <property type="entry name" value="AAA"/>
    <property type="match status" value="1"/>
</dbReference>
<evidence type="ECO:0000259" key="8">
    <source>
        <dbReference type="PROSITE" id="PS50893"/>
    </source>
</evidence>
<organism evidence="9 10">
    <name type="scientific">Hucho hucho</name>
    <name type="common">huchen</name>
    <dbReference type="NCBI Taxonomy" id="62062"/>
    <lineage>
        <taxon>Eukaryota</taxon>
        <taxon>Metazoa</taxon>
        <taxon>Chordata</taxon>
        <taxon>Craniata</taxon>
        <taxon>Vertebrata</taxon>
        <taxon>Euteleostomi</taxon>
        <taxon>Actinopterygii</taxon>
        <taxon>Neopterygii</taxon>
        <taxon>Teleostei</taxon>
        <taxon>Protacanthopterygii</taxon>
        <taxon>Salmoniformes</taxon>
        <taxon>Salmonidae</taxon>
        <taxon>Salmoninae</taxon>
        <taxon>Hucho</taxon>
    </lineage>
</organism>
<dbReference type="InterPro" id="IPR017871">
    <property type="entry name" value="ABC_transporter-like_CS"/>
</dbReference>
<dbReference type="Pfam" id="PF12698">
    <property type="entry name" value="ABC2_membrane_3"/>
    <property type="match status" value="1"/>
</dbReference>
<dbReference type="GeneTree" id="ENSGT00940000154658"/>
<dbReference type="InterPro" id="IPR013525">
    <property type="entry name" value="ABC2_TM"/>
</dbReference>
<feature type="transmembrane region" description="Helical" evidence="7">
    <location>
        <begin position="524"/>
        <end position="547"/>
    </location>
</feature>
<dbReference type="PROSITE" id="PS00211">
    <property type="entry name" value="ABC_TRANSPORTER_1"/>
    <property type="match status" value="1"/>
</dbReference>
<dbReference type="InterPro" id="IPR026082">
    <property type="entry name" value="ABCA"/>
</dbReference>
<accession>A0A4W5MV58</accession>
<keyword evidence="3" id="KW-0547">Nucleotide-binding</keyword>
<reference evidence="10" key="1">
    <citation type="submission" date="2018-06" db="EMBL/GenBank/DDBJ databases">
        <title>Genome assembly of Danube salmon.</title>
        <authorList>
            <person name="Macqueen D.J."/>
            <person name="Gundappa M.K."/>
        </authorList>
    </citation>
    <scope>NUCLEOTIDE SEQUENCE [LARGE SCALE GENOMIC DNA]</scope>
</reference>
<dbReference type="GO" id="GO:0005524">
    <property type="term" value="F:ATP binding"/>
    <property type="evidence" value="ECO:0007669"/>
    <property type="project" value="UniProtKB-KW"/>
</dbReference>
<evidence type="ECO:0000313" key="9">
    <source>
        <dbReference type="Ensembl" id="ENSHHUP00000042312.1"/>
    </source>
</evidence>
<reference evidence="9" key="3">
    <citation type="submission" date="2025-09" db="UniProtKB">
        <authorList>
            <consortium name="Ensembl"/>
        </authorList>
    </citation>
    <scope>IDENTIFICATION</scope>
</reference>
<sequence length="946" mass="106829">LINFTEPYLMILKSTFVRLVVELLWPLFLFLILVRVRSTNQPIYQGGCHYPNKAMPSSGVLPWLQGMMCNIGNPCVNHPTPGEAPGQVNNFNNSMFVEGQPFQAISIQFLSLLTLIISFNQMMGISRQDDLRTTLCNGTTLDRYVEFTSVSDKEAFQNVSCSLPAQQMRRVKEVFLQNLDSKKILTNVYSHSPGAFCKILIDTLEGTPGLRVVWSTFRPLIQGKVLYTPDTPATRLMVKEVSKRETHACTSVQALLDNPVFVALLNQRLKGTRWTAELLANFLYNGPPEDRPMGMPQNDWRNVFNTTSQILDLLKKFIGAADSEGHLMNRALELLESNTYWAGIVFEDLNPAASHPPPYVKYKIRMDIDEGERTNKIKERGWSPGARGNSFNDLRYIWGGFAYLQDMMDHGIIRAHTNKSQPLGVFAQQMPYPCYVDDVFLRSLARSLPLYMTLAWIYSVAMIVKGIVMEKEARLKETVRMMGLRSSTYWLSWAVSSMLPLAVSALLLTLILKYGKVLQYSDPSVIFFFMLVFCVATIMECFFISVFFSKANLAAACGGLIYFVLYLPHLLCYAWRDVMGFQVKIASMLSCVAFGYGCENFAKYEEQGIGIQWSNIAQNPEGDRYSFIVSIIMMLIDALIYWLLTWYIENVFPGQYGIAKPWSFPFTASYWCGTSAVPNADPSQFKDPMEYNGIAGVSIRNLVKIYKTGKKLAVDGLSVDFYENHITSFLGHNGAGKTTAMSILTGLFAPTSGTALINGYDIRTDMDAIRKHLGMCPQHNVLFNDLTVEEHIYFYARLKGRSRDEVKTEMDQMIKDVGLPHKRKELAKNLSGGMQRKLSVAIAFVGGSNIVILDEPTAGVDPYARRGIWELLLKYKKGRTIILSTHHMDEADILGDRIAIISHGKMCCYGSSLFLKKYFGSGYYLTLVKHVLPSKKSQLLFNFDWL</sequence>
<dbReference type="FunFam" id="3.40.50.300:FF:000264">
    <property type="entry name" value="ATP-binding cassette, sub-family A (ABC1), member 1"/>
    <property type="match status" value="1"/>
</dbReference>
<name>A0A4W5MV58_9TELE</name>
<dbReference type="GO" id="GO:0016020">
    <property type="term" value="C:membrane"/>
    <property type="evidence" value="ECO:0007669"/>
    <property type="project" value="UniProtKB-SubCell"/>
</dbReference>